<dbReference type="EMBL" id="CAGS01000032">
    <property type="protein sequence ID" value="CCF82538.1"/>
    <property type="molecule type" value="Genomic_DNA"/>
</dbReference>
<dbReference type="GO" id="GO:0016884">
    <property type="term" value="F:carbon-nitrogen ligase activity, with glutamine as amido-N-donor"/>
    <property type="evidence" value="ECO:0007669"/>
    <property type="project" value="InterPro"/>
</dbReference>
<dbReference type="Gene3D" id="1.10.10.410">
    <property type="match status" value="1"/>
</dbReference>
<dbReference type="InterPro" id="IPR019004">
    <property type="entry name" value="YqeY/Aim41"/>
</dbReference>
<accession>I4ECX6</accession>
<dbReference type="AlphaFoldDB" id="I4ECX6"/>
<dbReference type="OrthoDB" id="9794041at2"/>
<protein>
    <recommendedName>
        <fullName evidence="3">GatB/YqeY domain-containing protein</fullName>
    </recommendedName>
</protein>
<dbReference type="PANTHER" id="PTHR28055">
    <property type="entry name" value="ALTERED INHERITANCE OF MITOCHONDRIA PROTEIN 41, MITOCHONDRIAL"/>
    <property type="match status" value="1"/>
</dbReference>
<name>I4ECX6_9BACT</name>
<dbReference type="PANTHER" id="PTHR28055:SF1">
    <property type="entry name" value="ALTERED INHERITANCE OF MITOCHONDRIA PROTEIN 41, MITOCHONDRIAL"/>
    <property type="match status" value="1"/>
</dbReference>
<dbReference type="Gene3D" id="1.10.1510.10">
    <property type="entry name" value="Uncharacterised protein YqeY/AIM41 PF09424, N-terminal domain"/>
    <property type="match status" value="1"/>
</dbReference>
<dbReference type="Pfam" id="PF09424">
    <property type="entry name" value="YqeY"/>
    <property type="match status" value="1"/>
</dbReference>
<evidence type="ECO:0000313" key="1">
    <source>
        <dbReference type="EMBL" id="CCF82538.1"/>
    </source>
</evidence>
<evidence type="ECO:0008006" key="3">
    <source>
        <dbReference type="Google" id="ProtNLM"/>
    </source>
</evidence>
<dbReference type="RefSeq" id="WP_008474699.1">
    <property type="nucleotide sequence ID" value="NZ_CAGS01000032.1"/>
</dbReference>
<dbReference type="InterPro" id="IPR003789">
    <property type="entry name" value="Asn/Gln_tRNA_amidoTrase-B-like"/>
</dbReference>
<keyword evidence="2" id="KW-1185">Reference proteome</keyword>
<reference evidence="1 2" key="1">
    <citation type="journal article" date="2012" name="ISME J.">
        <title>Nitrification expanded: discovery, physiology and genomics of a nitrite-oxidizing bacterium from the phylum Chloroflexi.</title>
        <authorList>
            <person name="Sorokin D.Y."/>
            <person name="Lucker S."/>
            <person name="Vejmelkova D."/>
            <person name="Kostrikina N.A."/>
            <person name="Kleerebezem R."/>
            <person name="Rijpstra W.I."/>
            <person name="Damste J.S."/>
            <person name="Le Paslier D."/>
            <person name="Muyzer G."/>
            <person name="Wagner M."/>
            <person name="van Loosdrecht M.C."/>
            <person name="Daims H."/>
        </authorList>
    </citation>
    <scope>NUCLEOTIDE SEQUENCE [LARGE SCALE GENOMIC DNA]</scope>
    <source>
        <strain evidence="2">none</strain>
    </source>
</reference>
<dbReference type="SUPFAM" id="SSF89095">
    <property type="entry name" value="GatB/YqeY motif"/>
    <property type="match status" value="1"/>
</dbReference>
<comment type="caution">
    <text evidence="1">The sequence shown here is derived from an EMBL/GenBank/DDBJ whole genome shotgun (WGS) entry which is preliminary data.</text>
</comment>
<proteinExistence type="predicted"/>
<dbReference type="InterPro" id="IPR023168">
    <property type="entry name" value="GatB_Yqey_C_2"/>
</dbReference>
<dbReference type="InterPro" id="IPR042184">
    <property type="entry name" value="YqeY/Aim41_N"/>
</dbReference>
<organism evidence="1 2">
    <name type="scientific">Nitrolancea hollandica Lb</name>
    <dbReference type="NCBI Taxonomy" id="1129897"/>
    <lineage>
        <taxon>Bacteria</taxon>
        <taxon>Pseudomonadati</taxon>
        <taxon>Thermomicrobiota</taxon>
        <taxon>Thermomicrobia</taxon>
        <taxon>Sphaerobacterales</taxon>
        <taxon>Sphaerobacterineae</taxon>
        <taxon>Sphaerobacteraceae</taxon>
        <taxon>Nitrolancea</taxon>
    </lineage>
</organism>
<sequence length="157" mass="17418">MNHLSSRLLDDLKSAMRASDTNRRDVLRFLRAEVHNIEIEPKRPLTDDEIVEVIRRQVKRRRESIDQFARGGRQDLVAAEEAGITILEEYLPAQMTYDAVLTIAQDVVRELGASGPKDMGKVMPVLRARIGAGAEGSVVAAAAREALSGNQRVERSV</sequence>
<evidence type="ECO:0000313" key="2">
    <source>
        <dbReference type="Proteomes" id="UP000004221"/>
    </source>
</evidence>
<dbReference type="Proteomes" id="UP000004221">
    <property type="component" value="Unassembled WGS sequence"/>
</dbReference>
<gene>
    <name evidence="1" type="ORF">NITHO_1270002</name>
</gene>